<comment type="similarity">
    <text evidence="2">Belongs to the pseudouridine synthase RluA family.</text>
</comment>
<reference evidence="7" key="1">
    <citation type="submission" date="2020-02" db="EMBL/GenBank/DDBJ databases">
        <authorList>
            <person name="Scholz U."/>
            <person name="Mascher M."/>
            <person name="Fiebig A."/>
        </authorList>
    </citation>
    <scope>NUCLEOTIDE SEQUENCE</scope>
</reference>
<evidence type="ECO:0000256" key="4">
    <source>
        <dbReference type="ARBA" id="ARBA00023235"/>
    </source>
</evidence>
<proteinExistence type="inferred from homology"/>
<dbReference type="Proteomes" id="UP000663760">
    <property type="component" value="Chromosome 14"/>
</dbReference>
<dbReference type="InterPro" id="IPR050188">
    <property type="entry name" value="RluA_PseudoU_synthase"/>
</dbReference>
<keyword evidence="8" id="KW-1185">Reference proteome</keyword>
<feature type="chain" id="PRO_5029726707" description="Pseudouridine synthase RsuA/RluA-like domain-containing protein" evidence="5">
    <location>
        <begin position="28"/>
        <end position="475"/>
    </location>
</feature>
<keyword evidence="5" id="KW-0732">Signal</keyword>
<dbReference type="InterPro" id="IPR006145">
    <property type="entry name" value="PsdUridine_synth_RsuA/RluA"/>
</dbReference>
<comment type="subcellular location">
    <subcellularLocation>
        <location evidence="1">Mitochondrion</location>
    </subcellularLocation>
</comment>
<evidence type="ECO:0000256" key="5">
    <source>
        <dbReference type="SAM" id="SignalP"/>
    </source>
</evidence>
<dbReference type="Pfam" id="PF00849">
    <property type="entry name" value="PseudoU_synth_2"/>
    <property type="match status" value="1"/>
</dbReference>
<feature type="domain" description="Pseudouridine synthase RsuA/RluA-like" evidence="6">
    <location>
        <begin position="187"/>
        <end position="355"/>
    </location>
</feature>
<gene>
    <name evidence="7" type="ORF">SI8410_14018340</name>
</gene>
<dbReference type="AlphaFoldDB" id="A0A7I8LCY3"/>
<organism evidence="7 8">
    <name type="scientific">Spirodela intermedia</name>
    <name type="common">Intermediate duckweed</name>
    <dbReference type="NCBI Taxonomy" id="51605"/>
    <lineage>
        <taxon>Eukaryota</taxon>
        <taxon>Viridiplantae</taxon>
        <taxon>Streptophyta</taxon>
        <taxon>Embryophyta</taxon>
        <taxon>Tracheophyta</taxon>
        <taxon>Spermatophyta</taxon>
        <taxon>Magnoliopsida</taxon>
        <taxon>Liliopsida</taxon>
        <taxon>Araceae</taxon>
        <taxon>Lemnoideae</taxon>
        <taxon>Spirodela</taxon>
    </lineage>
</organism>
<keyword evidence="3" id="KW-0496">Mitochondrion</keyword>
<protein>
    <recommendedName>
        <fullName evidence="6">Pseudouridine synthase RsuA/RluA-like domain-containing protein</fullName>
    </recommendedName>
</protein>
<evidence type="ECO:0000256" key="1">
    <source>
        <dbReference type="ARBA" id="ARBA00004173"/>
    </source>
</evidence>
<dbReference type="GO" id="GO:0005739">
    <property type="term" value="C:mitochondrion"/>
    <property type="evidence" value="ECO:0007669"/>
    <property type="project" value="UniProtKB-SubCell"/>
</dbReference>
<feature type="signal peptide" evidence="5">
    <location>
        <begin position="1"/>
        <end position="27"/>
    </location>
</feature>
<dbReference type="OrthoDB" id="428658at2759"/>
<dbReference type="PANTHER" id="PTHR21600">
    <property type="entry name" value="MITOCHONDRIAL RNA PSEUDOURIDINE SYNTHASE"/>
    <property type="match status" value="1"/>
</dbReference>
<dbReference type="GO" id="GO:0009982">
    <property type="term" value="F:pseudouridine synthase activity"/>
    <property type="evidence" value="ECO:0007669"/>
    <property type="project" value="InterPro"/>
</dbReference>
<accession>A0A7I8LCY3</accession>
<dbReference type="CDD" id="cd02869">
    <property type="entry name" value="PseudoU_synth_RluA_like"/>
    <property type="match status" value="1"/>
</dbReference>
<dbReference type="GO" id="GO:0000455">
    <property type="term" value="P:enzyme-directed rRNA pseudouridine synthesis"/>
    <property type="evidence" value="ECO:0007669"/>
    <property type="project" value="TreeGrafter"/>
</dbReference>
<evidence type="ECO:0000313" key="7">
    <source>
        <dbReference type="EMBL" id="CAA7407662.1"/>
    </source>
</evidence>
<dbReference type="SUPFAM" id="SSF55120">
    <property type="entry name" value="Pseudouridine synthase"/>
    <property type="match status" value="1"/>
</dbReference>
<dbReference type="Gene3D" id="3.30.2350.10">
    <property type="entry name" value="Pseudouridine synthase"/>
    <property type="match status" value="1"/>
</dbReference>
<name>A0A7I8LCY3_SPIIN</name>
<dbReference type="GO" id="GO:0003723">
    <property type="term" value="F:RNA binding"/>
    <property type="evidence" value="ECO:0007669"/>
    <property type="project" value="InterPro"/>
</dbReference>
<sequence>MPSFVLALLRQRCFFLVHLPSVHQSSAYCTATSAVPLVDGGERGVAAGRSGRWFTLPPFAPLANVASLGKDLARGRRPTEPNLASTTALKWVRRCCPHLPVSLVQKLFRLRQIRRETVNTSSSTCLEHEAPQRLLKRVSGKEPLSSGDLILLPITVKEFLQEKKDYCLTQEEINYIQSLELHKDESIIALNKPPGLPVQGGVGIKLSMDLLAGACLKYDYLEPPRLVHRLDRESSGVLVLGRTQTSASLLHSIFQEKTHGAFDEMGTDRRTLRKKYWALVIGNPKHLKGLVTAPLRKVALENGKYEQITLATCDRHSPSRHAVTEYEVVESSHGFTWLELCPLTGRKHQLRVHCAEALGTPIVGDFKYGWSGHRKWQPLTSSPATRKREKVHNLSPLLALDSAAGSVLEQKPSLHLHCRQMILPDISLALHQKLQTPAADRDISKLEGLELVAPLPSHMQRSWDALNYSARLNKP</sequence>
<dbReference type="EMBL" id="LR746277">
    <property type="protein sequence ID" value="CAA7407662.1"/>
    <property type="molecule type" value="Genomic_DNA"/>
</dbReference>
<dbReference type="InterPro" id="IPR020103">
    <property type="entry name" value="PsdUridine_synth_cat_dom_sf"/>
</dbReference>
<evidence type="ECO:0000256" key="3">
    <source>
        <dbReference type="ARBA" id="ARBA00023128"/>
    </source>
</evidence>
<evidence type="ECO:0000256" key="2">
    <source>
        <dbReference type="ARBA" id="ARBA00010876"/>
    </source>
</evidence>
<dbReference type="PANTHER" id="PTHR21600:SF81">
    <property type="entry name" value="21S RRNA PSEUDOURIDINE(2819) SYNTHASE"/>
    <property type="match status" value="1"/>
</dbReference>
<evidence type="ECO:0000313" key="8">
    <source>
        <dbReference type="Proteomes" id="UP000663760"/>
    </source>
</evidence>
<evidence type="ECO:0000259" key="6">
    <source>
        <dbReference type="Pfam" id="PF00849"/>
    </source>
</evidence>
<keyword evidence="4" id="KW-0413">Isomerase</keyword>